<dbReference type="RefSeq" id="XP_013343136.1">
    <property type="nucleotide sequence ID" value="XM_013487682.1"/>
</dbReference>
<dbReference type="OMA" id="RIFAYAH"/>
<dbReference type="Gene3D" id="3.40.50.720">
    <property type="entry name" value="NAD(P)-binding Rossmann-like Domain"/>
    <property type="match status" value="1"/>
</dbReference>
<dbReference type="HOGENOM" id="CLU_007383_9_2_1"/>
<keyword evidence="1" id="KW-0560">Oxidoreductase</keyword>
<name>A0A074YA99_AURSE</name>
<evidence type="ECO:0000259" key="3">
    <source>
        <dbReference type="Pfam" id="PF01370"/>
    </source>
</evidence>
<accession>A0A074YA99</accession>
<dbReference type="PANTHER" id="PTHR10366">
    <property type="entry name" value="NAD DEPENDENT EPIMERASE/DEHYDRATASE"/>
    <property type="match status" value="1"/>
</dbReference>
<dbReference type="GeneID" id="25364103"/>
<dbReference type="InterPro" id="IPR001509">
    <property type="entry name" value="Epimerase_deHydtase"/>
</dbReference>
<protein>
    <recommendedName>
        <fullName evidence="3">NAD-dependent epimerase/dehydratase domain-containing protein</fullName>
    </recommendedName>
</protein>
<dbReference type="AlphaFoldDB" id="A0A074YA99"/>
<feature type="domain" description="NAD-dependent epimerase/dehydratase" evidence="3">
    <location>
        <begin position="19"/>
        <end position="205"/>
    </location>
</feature>
<organism evidence="4 5">
    <name type="scientific">Aureobasidium subglaciale (strain EXF-2481)</name>
    <name type="common">Aureobasidium pullulans var. subglaciale</name>
    <dbReference type="NCBI Taxonomy" id="1043005"/>
    <lineage>
        <taxon>Eukaryota</taxon>
        <taxon>Fungi</taxon>
        <taxon>Dikarya</taxon>
        <taxon>Ascomycota</taxon>
        <taxon>Pezizomycotina</taxon>
        <taxon>Dothideomycetes</taxon>
        <taxon>Dothideomycetidae</taxon>
        <taxon>Dothideales</taxon>
        <taxon>Saccotheciaceae</taxon>
        <taxon>Aureobasidium</taxon>
    </lineage>
</organism>
<dbReference type="InterPro" id="IPR036291">
    <property type="entry name" value="NAD(P)-bd_dom_sf"/>
</dbReference>
<gene>
    <name evidence="4" type="ORF">AUEXF2481DRAFT_30045</name>
</gene>
<proteinExistence type="inferred from homology"/>
<dbReference type="EMBL" id="KL584761">
    <property type="protein sequence ID" value="KEQ94670.1"/>
    <property type="molecule type" value="Genomic_DNA"/>
</dbReference>
<evidence type="ECO:0000313" key="4">
    <source>
        <dbReference type="EMBL" id="KEQ94670.1"/>
    </source>
</evidence>
<dbReference type="GO" id="GO:0016616">
    <property type="term" value="F:oxidoreductase activity, acting on the CH-OH group of donors, NAD or NADP as acceptor"/>
    <property type="evidence" value="ECO:0007669"/>
    <property type="project" value="TreeGrafter"/>
</dbReference>
<dbReference type="Pfam" id="PF01370">
    <property type="entry name" value="Epimerase"/>
    <property type="match status" value="1"/>
</dbReference>
<dbReference type="PANTHER" id="PTHR10366:SF562">
    <property type="entry name" value="ALDEHYDE REDUCTASE II (AFU_ORTHOLOGUE AFUA_1G11360)"/>
    <property type="match status" value="1"/>
</dbReference>
<keyword evidence="5" id="KW-1185">Reference proteome</keyword>
<dbReference type="OrthoDB" id="2735536at2759"/>
<reference evidence="4 5" key="1">
    <citation type="journal article" date="2014" name="BMC Genomics">
        <title>Genome sequencing of four Aureobasidium pullulans varieties: biotechnological potential, stress tolerance, and description of new species.</title>
        <authorList>
            <person name="Gostin Ar C."/>
            <person name="Ohm R.A."/>
            <person name="Kogej T."/>
            <person name="Sonjak S."/>
            <person name="Turk M."/>
            <person name="Zajc J."/>
            <person name="Zalar P."/>
            <person name="Grube M."/>
            <person name="Sun H."/>
            <person name="Han J."/>
            <person name="Sharma A."/>
            <person name="Chiniquy J."/>
            <person name="Ngan C.Y."/>
            <person name="Lipzen A."/>
            <person name="Barry K."/>
            <person name="Grigoriev I.V."/>
            <person name="Gunde-Cimerman N."/>
        </authorList>
    </citation>
    <scope>NUCLEOTIDE SEQUENCE [LARGE SCALE GENOMIC DNA]</scope>
    <source>
        <strain evidence="4 5">EXF-2481</strain>
    </source>
</reference>
<comment type="similarity">
    <text evidence="2">Belongs to the NAD(P)-dependent epimerase/dehydratase family. Dihydroflavonol-4-reductase subfamily.</text>
</comment>
<evidence type="ECO:0000313" key="5">
    <source>
        <dbReference type="Proteomes" id="UP000030641"/>
    </source>
</evidence>
<evidence type="ECO:0000256" key="2">
    <source>
        <dbReference type="ARBA" id="ARBA00023445"/>
    </source>
</evidence>
<dbReference type="STRING" id="1043005.A0A074YA99"/>
<dbReference type="SUPFAM" id="SSF51735">
    <property type="entry name" value="NAD(P)-binding Rossmann-fold domains"/>
    <property type="match status" value="1"/>
</dbReference>
<dbReference type="InParanoid" id="A0A074YA99"/>
<sequence length="352" mass="38307">MAPTISIPDSVALKPGSLILITGVTGYIGAHTVDQLLRRGYKVRGVVRKPADWLTTLFSERYGADQFSTWFLADLTDEEGLVRAMQDVHGVVHVASDVSFSPDPNAVIPIAVNLATTALKAAAKSASVERFVLTSSAVAASAYDANVPRTVTADSWAEEYVQRAKASGPYTPDRGISTYGASKTLAEQAVWSWAKENSDRGLVINTVLPDGNIGLPISVEHQGWPSSIGLTIALFHGNVQVGRMLPPQNFIAVQDTALLHVVALLHPEVEQERIFGFAEPKNANAVLRIWGELYPERKFAEQDPEEGDDLAVIEQKGRAEELLKWIKGEGWTGLRQSLKEVGDYLIEHEKSA</sequence>
<dbReference type="Proteomes" id="UP000030641">
    <property type="component" value="Unassembled WGS sequence"/>
</dbReference>
<evidence type="ECO:0000256" key="1">
    <source>
        <dbReference type="ARBA" id="ARBA00023002"/>
    </source>
</evidence>
<dbReference type="InterPro" id="IPR050425">
    <property type="entry name" value="NAD(P)_dehydrat-like"/>
</dbReference>